<feature type="domain" description="Polysaccharide export protein N-terminal" evidence="3">
    <location>
        <begin position="132"/>
        <end position="202"/>
    </location>
</feature>
<organism evidence="5 6">
    <name type="scientific">SAR86 cluster bacterium</name>
    <dbReference type="NCBI Taxonomy" id="2030880"/>
    <lineage>
        <taxon>Bacteria</taxon>
        <taxon>Pseudomonadati</taxon>
        <taxon>Pseudomonadota</taxon>
        <taxon>Gammaproteobacteria</taxon>
        <taxon>SAR86 cluster</taxon>
    </lineage>
</organism>
<dbReference type="InterPro" id="IPR049712">
    <property type="entry name" value="Poly_export"/>
</dbReference>
<name>A0A368BVM4_9GAMM</name>
<feature type="domain" description="Soluble ligand binding" evidence="4">
    <location>
        <begin position="512"/>
        <end position="554"/>
    </location>
</feature>
<reference evidence="5 6" key="1">
    <citation type="journal article" date="2018" name="Microbiome">
        <title>Fine metagenomic profile of the Mediterranean stratified and mixed water columns revealed by assembly and recruitment.</title>
        <authorList>
            <person name="Haro-Moreno J.M."/>
            <person name="Lopez-Perez M."/>
            <person name="De La Torre J.R."/>
            <person name="Picazo A."/>
            <person name="Camacho A."/>
            <person name="Rodriguez-Valera F."/>
        </authorList>
    </citation>
    <scope>NUCLEOTIDE SEQUENCE [LARGE SCALE GENOMIC DNA]</scope>
    <source>
        <strain evidence="5">MED-G82</strain>
    </source>
</reference>
<feature type="non-terminal residue" evidence="5">
    <location>
        <position position="1"/>
    </location>
</feature>
<evidence type="ECO:0000256" key="2">
    <source>
        <dbReference type="SAM" id="Coils"/>
    </source>
</evidence>
<feature type="coiled-coil region" evidence="2">
    <location>
        <begin position="78"/>
        <end position="112"/>
    </location>
</feature>
<keyword evidence="1" id="KW-0732">Signal</keyword>
<evidence type="ECO:0000259" key="4">
    <source>
        <dbReference type="Pfam" id="PF10531"/>
    </source>
</evidence>
<evidence type="ECO:0000259" key="3">
    <source>
        <dbReference type="Pfam" id="PF02563"/>
    </source>
</evidence>
<dbReference type="Pfam" id="PF02563">
    <property type="entry name" value="Poly_export"/>
    <property type="match status" value="1"/>
</dbReference>
<dbReference type="InterPro" id="IPR003715">
    <property type="entry name" value="Poly_export_N"/>
</dbReference>
<dbReference type="GO" id="GO:0015159">
    <property type="term" value="F:polysaccharide transmembrane transporter activity"/>
    <property type="evidence" value="ECO:0007669"/>
    <property type="project" value="InterPro"/>
</dbReference>
<dbReference type="Gene3D" id="3.10.560.10">
    <property type="entry name" value="Outer membrane lipoprotein wza domain like"/>
    <property type="match status" value="3"/>
</dbReference>
<evidence type="ECO:0000313" key="6">
    <source>
        <dbReference type="Proteomes" id="UP000253307"/>
    </source>
</evidence>
<proteinExistence type="predicted"/>
<keyword evidence="2" id="KW-0175">Coiled coil</keyword>
<sequence>LYNLVYKLDIHMLKKILPKLFLFCFLYLNTEFVFAQSSSLDEDFLESLPPSVKDELELQNEIKEETDLEQLFQSDTSQKTNKYILEKLKSQLEELENRLDNTNQNENNLTRFGSEIFSSLQSTFTPINVPVVPSEYFLGFGDKLSVSFYGQLSENYELFINRDGTLTVPEFGKISLNNKTLDEARNEIRRLINESAIGVNVELDLIEMREIQVAVLGRAKNPGIYTVSANSNILSILNIAGGISDSGSFRSIALMRDGKLISKYDLYDIFVFGKLPLNMRVRSGDVILVDPVKKLIPVTGGVNLPAIYEIKDGESLQDLLKFAGDLSDSFKGFNYVEVKKYSVDKYQITKVQKDNFNNYIINSRDSVLVPYYQSDPIFLEEVTISGMVNKPGKYFIQDGDTLTDLINKAGGYKEGAYEFGISLFRESALNTEREFAELNYAEAVNYIVSSLGRPGVNIGPQALDFVVEELRSRRSKGRLVMDYDFLAAQQNQALDIELIHGDQIYIPKLERVVYLVGEFHNPANHTFNPSSSIKDYVHASGGMKEDAYENLIVIDPDGSSSLYKTKFFANNDNTIYPGSVIYAPRDIGQLDGISYASAVAPILSSLALSLASLNSISD</sequence>
<accession>A0A368BVM4</accession>
<dbReference type="PANTHER" id="PTHR33619">
    <property type="entry name" value="POLYSACCHARIDE EXPORT PROTEIN GFCE-RELATED"/>
    <property type="match status" value="1"/>
</dbReference>
<dbReference type="InterPro" id="IPR019554">
    <property type="entry name" value="Soluble_ligand-bd"/>
</dbReference>
<evidence type="ECO:0000256" key="1">
    <source>
        <dbReference type="ARBA" id="ARBA00022729"/>
    </source>
</evidence>
<feature type="domain" description="Soluble ligand binding" evidence="4">
    <location>
        <begin position="382"/>
        <end position="425"/>
    </location>
</feature>
<gene>
    <name evidence="5" type="ORF">DBW96_02355</name>
</gene>
<dbReference type="EMBL" id="QOPE01000014">
    <property type="protein sequence ID" value="RCL41379.1"/>
    <property type="molecule type" value="Genomic_DNA"/>
</dbReference>
<dbReference type="Pfam" id="PF10531">
    <property type="entry name" value="SLBB"/>
    <property type="match status" value="4"/>
</dbReference>
<comment type="caution">
    <text evidence="5">The sequence shown here is derived from an EMBL/GenBank/DDBJ whole genome shotgun (WGS) entry which is preliminary data.</text>
</comment>
<dbReference type="AlphaFoldDB" id="A0A368BVM4"/>
<protein>
    <recommendedName>
        <fullName evidence="7">Polysaccharide biosynthesis/export protein</fullName>
    </recommendedName>
</protein>
<evidence type="ECO:0000313" key="5">
    <source>
        <dbReference type="EMBL" id="RCL41379.1"/>
    </source>
</evidence>
<evidence type="ECO:0008006" key="7">
    <source>
        <dbReference type="Google" id="ProtNLM"/>
    </source>
</evidence>
<dbReference type="Proteomes" id="UP000253307">
    <property type="component" value="Unassembled WGS sequence"/>
</dbReference>
<feature type="domain" description="Soluble ligand binding" evidence="4">
    <location>
        <begin position="298"/>
        <end position="324"/>
    </location>
</feature>
<dbReference type="PANTHER" id="PTHR33619:SF3">
    <property type="entry name" value="POLYSACCHARIDE EXPORT PROTEIN GFCE-RELATED"/>
    <property type="match status" value="1"/>
</dbReference>
<feature type="domain" description="Soluble ligand binding" evidence="4">
    <location>
        <begin position="213"/>
        <end position="260"/>
    </location>
</feature>